<proteinExistence type="predicted"/>
<dbReference type="AlphaFoldDB" id="A0A1Y5MUX6"/>
<protein>
    <submittedName>
        <fullName evidence="1">Uncharacterized protein</fullName>
    </submittedName>
</protein>
<reference evidence="1 2" key="1">
    <citation type="submission" date="2017-04" db="EMBL/GenBank/DDBJ databases">
        <title>Complete genome of Campylobacter concisus ATCC 33237T and draft genomes for an additional eight well characterized C. concisus strains.</title>
        <authorList>
            <person name="Cornelius A.J."/>
            <person name="Miller W.G."/>
            <person name="Lastovica A.J."/>
            <person name="On S.L."/>
            <person name="French N.P."/>
            <person name="Vandenberg O."/>
            <person name="Biggs P.J."/>
        </authorList>
    </citation>
    <scope>NUCLEOTIDE SEQUENCE [LARGE SCALE GENOMIC DNA]</scope>
    <source>
        <strain evidence="1 2">Lasto28.99</strain>
    </source>
</reference>
<organism evidence="1 2">
    <name type="scientific">Campylobacter concisus</name>
    <dbReference type="NCBI Taxonomy" id="199"/>
    <lineage>
        <taxon>Bacteria</taxon>
        <taxon>Pseudomonadati</taxon>
        <taxon>Campylobacterota</taxon>
        <taxon>Epsilonproteobacteria</taxon>
        <taxon>Campylobacterales</taxon>
        <taxon>Campylobacteraceae</taxon>
        <taxon>Campylobacter</taxon>
    </lineage>
</organism>
<dbReference type="RefSeq" id="WP_087584946.1">
    <property type="nucleotide sequence ID" value="NZ_CABMKR010000008.1"/>
</dbReference>
<comment type="caution">
    <text evidence="1">The sequence shown here is derived from an EMBL/GenBank/DDBJ whole genome shotgun (WGS) entry which is preliminary data.</text>
</comment>
<evidence type="ECO:0000313" key="1">
    <source>
        <dbReference type="EMBL" id="OUT11094.1"/>
    </source>
</evidence>
<gene>
    <name evidence="1" type="ORF">B9N62_07100</name>
</gene>
<evidence type="ECO:0000313" key="2">
    <source>
        <dbReference type="Proteomes" id="UP000195967"/>
    </source>
</evidence>
<sequence>MTNEQFDEIKELLKLYRKQKATTIKKCKEEFSERFNSAFLEYQAAFCKYTQEMSLQQYPPKYYIDSLCAMAVVAINAGREGFFCHIGFYTITTHIRYIFDEIAKRGQNPYECMKKFIKERSC</sequence>
<dbReference type="EMBL" id="NDYO01000008">
    <property type="protein sequence ID" value="OUT11094.1"/>
    <property type="molecule type" value="Genomic_DNA"/>
</dbReference>
<name>A0A1Y5MUX6_9BACT</name>
<accession>A0A1Y5MUX6</accession>
<dbReference type="Proteomes" id="UP000195967">
    <property type="component" value="Unassembled WGS sequence"/>
</dbReference>